<evidence type="ECO:0000256" key="1">
    <source>
        <dbReference type="ARBA" id="ARBA00006157"/>
    </source>
</evidence>
<keyword evidence="2" id="KW-0805">Transcription regulation</keyword>
<organism evidence="6 7">
    <name type="scientific">Aeromonas bestiarum</name>
    <dbReference type="NCBI Taxonomy" id="105751"/>
    <lineage>
        <taxon>Bacteria</taxon>
        <taxon>Pseudomonadati</taxon>
        <taxon>Pseudomonadota</taxon>
        <taxon>Gammaproteobacteria</taxon>
        <taxon>Aeromonadales</taxon>
        <taxon>Aeromonadaceae</taxon>
        <taxon>Aeromonas</taxon>
    </lineage>
</organism>
<dbReference type="Proteomes" id="UP001168216">
    <property type="component" value="Unassembled WGS sequence"/>
</dbReference>
<dbReference type="EMBL" id="JAOPLV010000010">
    <property type="protein sequence ID" value="MDM5141697.1"/>
    <property type="molecule type" value="Genomic_DNA"/>
</dbReference>
<evidence type="ECO:0000313" key="6">
    <source>
        <dbReference type="EMBL" id="MDM5141697.1"/>
    </source>
</evidence>
<dbReference type="Gene3D" id="1.10.260.40">
    <property type="entry name" value="lambda repressor-like DNA-binding domains"/>
    <property type="match status" value="1"/>
</dbReference>
<dbReference type="RefSeq" id="WP_270669684.1">
    <property type="nucleotide sequence ID" value="NZ_JAOPLV010000010.1"/>
</dbReference>
<comment type="similarity">
    <text evidence="1">Belongs to the ner transcriptional regulatory family.</text>
</comment>
<evidence type="ECO:0000313" key="7">
    <source>
        <dbReference type="Proteomes" id="UP001168216"/>
    </source>
</evidence>
<evidence type="ECO:0000256" key="2">
    <source>
        <dbReference type="ARBA" id="ARBA00023015"/>
    </source>
</evidence>
<evidence type="ECO:0000256" key="4">
    <source>
        <dbReference type="ARBA" id="ARBA00023163"/>
    </source>
</evidence>
<dbReference type="InterPro" id="IPR038722">
    <property type="entry name" value="Ner_HTH_dom"/>
</dbReference>
<accession>A0AAW7I306</accession>
<gene>
    <name evidence="6" type="ORF">OB959_18160</name>
</gene>
<protein>
    <submittedName>
        <fullName evidence="6">Helix-turn-helix domain-containing protein</fullName>
    </submittedName>
</protein>
<evidence type="ECO:0000256" key="3">
    <source>
        <dbReference type="ARBA" id="ARBA00023125"/>
    </source>
</evidence>
<evidence type="ECO:0000259" key="5">
    <source>
        <dbReference type="Pfam" id="PF13693"/>
    </source>
</evidence>
<dbReference type="SUPFAM" id="SSF47413">
    <property type="entry name" value="lambda repressor-like DNA-binding domains"/>
    <property type="match status" value="1"/>
</dbReference>
<keyword evidence="3" id="KW-0238">DNA-binding</keyword>
<name>A0AAW7I306_9GAMM</name>
<keyword evidence="4" id="KW-0804">Transcription</keyword>
<dbReference type="Pfam" id="PF13693">
    <property type="entry name" value="HTH_35"/>
    <property type="match status" value="1"/>
</dbReference>
<reference evidence="6" key="1">
    <citation type="submission" date="2023-08" db="EMBL/GenBank/DDBJ databases">
        <title>WGS of Aeromonas isolates.</title>
        <authorList>
            <person name="Lee H."/>
        </authorList>
    </citation>
    <scope>NUCLEOTIDE SEQUENCE</scope>
    <source>
        <strain evidence="6">SL22</strain>
    </source>
</reference>
<feature type="domain" description="Ner winged helix-turn-helix DNA-binding" evidence="5">
    <location>
        <begin position="9"/>
        <end position="73"/>
    </location>
</feature>
<dbReference type="GO" id="GO:0003677">
    <property type="term" value="F:DNA binding"/>
    <property type="evidence" value="ECO:0007669"/>
    <property type="project" value="UniProtKB-KW"/>
</dbReference>
<dbReference type="AlphaFoldDB" id="A0AAW7I306"/>
<proteinExistence type="inferred from homology"/>
<sequence>METEIRASDWHRSDVISALKKRGTNLAKLSRENGLGSQTLYNALMRPWPKGEGIIATAIGVKKEEIWPSRYPTLAEAV</sequence>
<comment type="caution">
    <text evidence="6">The sequence shown here is derived from an EMBL/GenBank/DDBJ whole genome shotgun (WGS) entry which is preliminary data.</text>
</comment>
<dbReference type="InterPro" id="IPR010982">
    <property type="entry name" value="Lambda_DNA-bd_dom_sf"/>
</dbReference>